<dbReference type="EMBL" id="GGEC01025182">
    <property type="protein sequence ID" value="MBX05666.1"/>
    <property type="molecule type" value="Transcribed_RNA"/>
</dbReference>
<sequence>MLDQLHFSSSNAIFIQKMFNNCIIVHKMALNQPSFILLTW</sequence>
<organism evidence="1">
    <name type="scientific">Rhizophora mucronata</name>
    <name type="common">Asiatic mangrove</name>
    <dbReference type="NCBI Taxonomy" id="61149"/>
    <lineage>
        <taxon>Eukaryota</taxon>
        <taxon>Viridiplantae</taxon>
        <taxon>Streptophyta</taxon>
        <taxon>Embryophyta</taxon>
        <taxon>Tracheophyta</taxon>
        <taxon>Spermatophyta</taxon>
        <taxon>Magnoliopsida</taxon>
        <taxon>eudicotyledons</taxon>
        <taxon>Gunneridae</taxon>
        <taxon>Pentapetalae</taxon>
        <taxon>rosids</taxon>
        <taxon>fabids</taxon>
        <taxon>Malpighiales</taxon>
        <taxon>Rhizophoraceae</taxon>
        <taxon>Rhizophora</taxon>
    </lineage>
</organism>
<accession>A0A2P2KIW8</accession>
<reference evidence="1" key="1">
    <citation type="submission" date="2018-02" db="EMBL/GenBank/DDBJ databases">
        <title>Rhizophora mucronata_Transcriptome.</title>
        <authorList>
            <person name="Meera S.P."/>
            <person name="Sreeshan A."/>
            <person name="Augustine A."/>
        </authorList>
    </citation>
    <scope>NUCLEOTIDE SEQUENCE</scope>
    <source>
        <tissue evidence="1">Leaf</tissue>
    </source>
</reference>
<dbReference type="AlphaFoldDB" id="A0A2P2KIW8"/>
<protein>
    <submittedName>
        <fullName evidence="1">Uncharacterized protein</fullName>
    </submittedName>
</protein>
<evidence type="ECO:0000313" key="1">
    <source>
        <dbReference type="EMBL" id="MBX05666.1"/>
    </source>
</evidence>
<proteinExistence type="predicted"/>
<name>A0A2P2KIW8_RHIMU</name>